<dbReference type="HOGENOM" id="CLU_000445_110_0_7"/>
<dbReference type="KEGG" id="dsf:UWK_00157"/>
<dbReference type="SMART" id="SM00044">
    <property type="entry name" value="CYCc"/>
    <property type="match status" value="1"/>
</dbReference>
<dbReference type="Gene3D" id="3.30.70.1230">
    <property type="entry name" value="Nucleotide cyclase"/>
    <property type="match status" value="1"/>
</dbReference>
<evidence type="ECO:0000256" key="9">
    <source>
        <dbReference type="SAM" id="Coils"/>
    </source>
</evidence>
<dbReference type="SUPFAM" id="SSF52172">
    <property type="entry name" value="CheY-like"/>
    <property type="match status" value="1"/>
</dbReference>
<dbReference type="AlphaFoldDB" id="M1NA64"/>
<protein>
    <submittedName>
        <fullName evidence="12">CheY-like receiver and GGDEF domain-containing response regulator</fullName>
    </submittedName>
</protein>
<accession>M1NA64</accession>
<gene>
    <name evidence="12" type="ordered locus">UWK_00157</name>
</gene>
<keyword evidence="9" id="KW-0175">Coiled coil</keyword>
<evidence type="ECO:0000256" key="6">
    <source>
        <dbReference type="ARBA" id="ARBA00023239"/>
    </source>
</evidence>
<dbReference type="InterPro" id="IPR029787">
    <property type="entry name" value="Nucleotide_cyclase"/>
</dbReference>
<comment type="similarity">
    <text evidence="8">Belongs to the adenylyl cyclase class-4/guanylyl cyclase family.</text>
</comment>
<dbReference type="SUPFAM" id="SSF55073">
    <property type="entry name" value="Nucleotide cyclase"/>
    <property type="match status" value="1"/>
</dbReference>
<dbReference type="PANTHER" id="PTHR11920:SF335">
    <property type="entry name" value="GUANYLATE CYCLASE"/>
    <property type="match status" value="1"/>
</dbReference>
<evidence type="ECO:0000256" key="1">
    <source>
        <dbReference type="ARBA" id="ARBA00004370"/>
    </source>
</evidence>
<dbReference type="CDD" id="cd19920">
    <property type="entry name" value="REC_PA4781-like"/>
    <property type="match status" value="1"/>
</dbReference>
<evidence type="ECO:0000256" key="5">
    <source>
        <dbReference type="ARBA" id="ARBA00023136"/>
    </source>
</evidence>
<reference evidence="13" key="1">
    <citation type="journal article" date="2013" name="Stand. Genomic Sci.">
        <title>Complete genome sequence of Desulfocapsa sulfexigens, a marine deltaproteobacterium specialized in disproportionating inorganic sulfur compounds.</title>
        <authorList>
            <person name="Finster K.W."/>
            <person name="Kjeldsen K.U."/>
            <person name="Kube M."/>
            <person name="Reinhardt R."/>
            <person name="Mussmann M."/>
            <person name="Amann R."/>
            <person name="Schreiber L."/>
        </authorList>
    </citation>
    <scope>NUCLEOTIDE SEQUENCE [LARGE SCALE GENOMIC DNA]</scope>
    <source>
        <strain evidence="13">DSM 10523 / SB164P1</strain>
    </source>
</reference>
<evidence type="ECO:0000313" key="12">
    <source>
        <dbReference type="EMBL" id="AGF76744.1"/>
    </source>
</evidence>
<feature type="domain" description="Response regulatory" evidence="10">
    <location>
        <begin position="4"/>
        <end position="120"/>
    </location>
</feature>
<feature type="domain" description="Guanylate cyclase" evidence="11">
    <location>
        <begin position="174"/>
        <end position="301"/>
    </location>
</feature>
<evidence type="ECO:0000256" key="2">
    <source>
        <dbReference type="ARBA" id="ARBA00022692"/>
    </source>
</evidence>
<proteinExistence type="inferred from homology"/>
<evidence type="ECO:0000259" key="11">
    <source>
        <dbReference type="PROSITE" id="PS50125"/>
    </source>
</evidence>
<dbReference type="GO" id="GO:0000160">
    <property type="term" value="P:phosphorelay signal transduction system"/>
    <property type="evidence" value="ECO:0007669"/>
    <property type="project" value="InterPro"/>
</dbReference>
<dbReference type="InterPro" id="IPR001789">
    <property type="entry name" value="Sig_transdc_resp-reg_receiver"/>
</dbReference>
<dbReference type="RefSeq" id="WP_015402443.1">
    <property type="nucleotide sequence ID" value="NC_020304.1"/>
</dbReference>
<dbReference type="PROSITE" id="PS50125">
    <property type="entry name" value="GUANYLATE_CYCLASE_2"/>
    <property type="match status" value="1"/>
</dbReference>
<evidence type="ECO:0000256" key="8">
    <source>
        <dbReference type="RuleBase" id="RU000405"/>
    </source>
</evidence>
<dbReference type="InterPro" id="IPR001054">
    <property type="entry name" value="A/G_cyclase"/>
</dbReference>
<evidence type="ECO:0000313" key="13">
    <source>
        <dbReference type="Proteomes" id="UP000011721"/>
    </source>
</evidence>
<dbReference type="EMBL" id="CP003985">
    <property type="protein sequence ID" value="AGF76744.1"/>
    <property type="molecule type" value="Genomic_DNA"/>
</dbReference>
<dbReference type="SMART" id="SM00448">
    <property type="entry name" value="REC"/>
    <property type="match status" value="1"/>
</dbReference>
<dbReference type="GO" id="GO:0000166">
    <property type="term" value="F:nucleotide binding"/>
    <property type="evidence" value="ECO:0007669"/>
    <property type="project" value="UniProtKB-KW"/>
</dbReference>
<keyword evidence="4" id="KW-1133">Transmembrane helix</keyword>
<dbReference type="OrthoDB" id="9806735at2"/>
<keyword evidence="6 8" id="KW-0456">Lyase</keyword>
<dbReference type="eggNOG" id="COG2114">
    <property type="taxonomic scope" value="Bacteria"/>
</dbReference>
<organism evidence="12 13">
    <name type="scientific">Desulfocapsa sulfexigens (strain DSM 10523 / SB164P1)</name>
    <dbReference type="NCBI Taxonomy" id="1167006"/>
    <lineage>
        <taxon>Bacteria</taxon>
        <taxon>Pseudomonadati</taxon>
        <taxon>Thermodesulfobacteriota</taxon>
        <taxon>Desulfobulbia</taxon>
        <taxon>Desulfobulbales</taxon>
        <taxon>Desulfocapsaceae</taxon>
        <taxon>Desulfocapsa</taxon>
    </lineage>
</organism>
<evidence type="ECO:0000256" key="4">
    <source>
        <dbReference type="ARBA" id="ARBA00022989"/>
    </source>
</evidence>
<dbReference type="InterPro" id="IPR050401">
    <property type="entry name" value="Cyclic_nucleotide_synthase"/>
</dbReference>
<keyword evidence="7" id="KW-0597">Phosphoprotein</keyword>
<sequence length="348" mass="38775">MLKTILIVEDSPVMQRLLAKLLEKQDYTVLTADSGEIGIEHAQEYLPDLILLDIILPEIDGYKVCRQLKGDHRTKNIPIIFISTLDSPRDKVEGFEAGGIDYITKPFQPSEVLLRVRTHLRIQHLQDELEEKNQQLIVEKLKTERLLGHVLPESVVQELLATGGYAPQLFTDTTVCFADIVDFTSASSELSPGVIIRELNEIFTAFDKITHAGNCERMKTIGDAYLFVSGVPTPDPDHAVNVARAALKMVEFLKERNRRVGISWEIRVGISSGPLVGGVVGTEKYLYDIFGDTVNIAARVEKSAQPLQINVSSASYELLKDSFLLSNGKEVEMKGKGQQMIYTLLGHL</sequence>
<dbReference type="eggNOG" id="COG0745">
    <property type="taxonomic scope" value="Bacteria"/>
</dbReference>
<dbReference type="PANTHER" id="PTHR11920">
    <property type="entry name" value="GUANYLYL CYCLASE"/>
    <property type="match status" value="1"/>
</dbReference>
<dbReference type="GO" id="GO:0016020">
    <property type="term" value="C:membrane"/>
    <property type="evidence" value="ECO:0007669"/>
    <property type="project" value="UniProtKB-SubCell"/>
</dbReference>
<dbReference type="InterPro" id="IPR011006">
    <property type="entry name" value="CheY-like_superfamily"/>
</dbReference>
<evidence type="ECO:0000259" key="10">
    <source>
        <dbReference type="PROSITE" id="PS50110"/>
    </source>
</evidence>
<dbReference type="PROSITE" id="PS00452">
    <property type="entry name" value="GUANYLATE_CYCLASE_1"/>
    <property type="match status" value="1"/>
</dbReference>
<dbReference type="GO" id="GO:0004016">
    <property type="term" value="F:adenylate cyclase activity"/>
    <property type="evidence" value="ECO:0007669"/>
    <property type="project" value="UniProtKB-ARBA"/>
</dbReference>
<dbReference type="STRING" id="1167006.UWK_00157"/>
<dbReference type="Pfam" id="PF00072">
    <property type="entry name" value="Response_reg"/>
    <property type="match status" value="1"/>
</dbReference>
<dbReference type="Gene3D" id="3.40.50.2300">
    <property type="match status" value="1"/>
</dbReference>
<keyword evidence="5" id="KW-0472">Membrane</keyword>
<dbReference type="GO" id="GO:0009190">
    <property type="term" value="P:cyclic nucleotide biosynthetic process"/>
    <property type="evidence" value="ECO:0007669"/>
    <property type="project" value="InterPro"/>
</dbReference>
<feature type="modified residue" description="4-aspartylphosphate" evidence="7">
    <location>
        <position position="53"/>
    </location>
</feature>
<keyword evidence="2" id="KW-0812">Transmembrane</keyword>
<evidence type="ECO:0000256" key="7">
    <source>
        <dbReference type="PROSITE-ProRule" id="PRU00169"/>
    </source>
</evidence>
<feature type="coiled-coil region" evidence="9">
    <location>
        <begin position="115"/>
        <end position="146"/>
    </location>
</feature>
<dbReference type="Proteomes" id="UP000011721">
    <property type="component" value="Chromosome"/>
</dbReference>
<dbReference type="PATRIC" id="fig|1167006.5.peg.174"/>
<dbReference type="CDD" id="cd07302">
    <property type="entry name" value="CHD"/>
    <property type="match status" value="1"/>
</dbReference>
<keyword evidence="13" id="KW-1185">Reference proteome</keyword>
<comment type="subcellular location">
    <subcellularLocation>
        <location evidence="1">Membrane</location>
    </subcellularLocation>
</comment>
<name>M1NA64_DESSD</name>
<keyword evidence="3" id="KW-0547">Nucleotide-binding</keyword>
<dbReference type="Pfam" id="PF00211">
    <property type="entry name" value="Guanylate_cyc"/>
    <property type="match status" value="1"/>
</dbReference>
<dbReference type="InterPro" id="IPR018297">
    <property type="entry name" value="A/G_cyclase_CS"/>
</dbReference>
<evidence type="ECO:0000256" key="3">
    <source>
        <dbReference type="ARBA" id="ARBA00022741"/>
    </source>
</evidence>
<dbReference type="PROSITE" id="PS50110">
    <property type="entry name" value="RESPONSE_REGULATORY"/>
    <property type="match status" value="1"/>
</dbReference>